<dbReference type="PANTHER" id="PTHR43671">
    <property type="entry name" value="SERINE/THREONINE-PROTEIN KINASE NEK"/>
    <property type="match status" value="1"/>
</dbReference>
<dbReference type="PROSITE" id="PS50011">
    <property type="entry name" value="PROTEIN_KINASE_DOM"/>
    <property type="match status" value="2"/>
</dbReference>
<evidence type="ECO:0000256" key="5">
    <source>
        <dbReference type="ARBA" id="ARBA00022840"/>
    </source>
</evidence>
<evidence type="ECO:0000259" key="6">
    <source>
        <dbReference type="PROSITE" id="PS50011"/>
    </source>
</evidence>
<evidence type="ECO:0000313" key="7">
    <source>
        <dbReference type="EMBL" id="BBM85029.1"/>
    </source>
</evidence>
<dbReference type="SUPFAM" id="SSF56112">
    <property type="entry name" value="Protein kinase-like (PK-like)"/>
    <property type="match status" value="2"/>
</dbReference>
<dbReference type="Gene3D" id="2.130.10.10">
    <property type="entry name" value="YVTN repeat-like/Quinoprotein amine dehydrogenase"/>
    <property type="match status" value="1"/>
</dbReference>
<dbReference type="InterPro" id="IPR050660">
    <property type="entry name" value="NEK_Ser/Thr_kinase"/>
</dbReference>
<dbReference type="InterPro" id="IPR011009">
    <property type="entry name" value="Kinase-like_dom_sf"/>
</dbReference>
<dbReference type="PANTHER" id="PTHR43671:SF13">
    <property type="entry name" value="SERINE_THREONINE-PROTEIN KINASE NEK2"/>
    <property type="match status" value="1"/>
</dbReference>
<dbReference type="KEGG" id="uam:UABAM_03392"/>
<protein>
    <recommendedName>
        <fullName evidence="1">non-specific serine/threonine protein kinase</fullName>
        <ecNumber evidence="1">2.7.11.1</ecNumber>
    </recommendedName>
</protein>
<feature type="domain" description="Protein kinase" evidence="6">
    <location>
        <begin position="51"/>
        <end position="301"/>
    </location>
</feature>
<reference evidence="7 8" key="1">
    <citation type="submission" date="2019-08" db="EMBL/GenBank/DDBJ databases">
        <title>Complete genome sequence of Candidatus Uab amorphum.</title>
        <authorList>
            <person name="Shiratori T."/>
            <person name="Suzuki S."/>
            <person name="Kakizawa Y."/>
            <person name="Ishida K."/>
        </authorList>
    </citation>
    <scope>NUCLEOTIDE SEQUENCE [LARGE SCALE GENOMIC DNA]</scope>
    <source>
        <strain evidence="7 8">SRT547</strain>
    </source>
</reference>
<evidence type="ECO:0000256" key="1">
    <source>
        <dbReference type="ARBA" id="ARBA00012513"/>
    </source>
</evidence>
<dbReference type="Gene3D" id="1.10.510.10">
    <property type="entry name" value="Transferase(Phosphotransferase) domain 1"/>
    <property type="match status" value="2"/>
</dbReference>
<dbReference type="Proteomes" id="UP000326354">
    <property type="component" value="Chromosome"/>
</dbReference>
<dbReference type="OrthoDB" id="9788659at2"/>
<keyword evidence="5" id="KW-0067">ATP-binding</keyword>
<dbReference type="GO" id="GO:0004674">
    <property type="term" value="F:protein serine/threonine kinase activity"/>
    <property type="evidence" value="ECO:0007669"/>
    <property type="project" value="UniProtKB-EC"/>
</dbReference>
<keyword evidence="8" id="KW-1185">Reference proteome</keyword>
<dbReference type="EC" id="2.7.11.1" evidence="1"/>
<dbReference type="SUPFAM" id="SSF82171">
    <property type="entry name" value="DPP6 N-terminal domain-like"/>
    <property type="match status" value="1"/>
</dbReference>
<proteinExistence type="predicted"/>
<organism evidence="7 8">
    <name type="scientific">Uabimicrobium amorphum</name>
    <dbReference type="NCBI Taxonomy" id="2596890"/>
    <lineage>
        <taxon>Bacteria</taxon>
        <taxon>Pseudomonadati</taxon>
        <taxon>Planctomycetota</taxon>
        <taxon>Candidatus Uabimicrobiia</taxon>
        <taxon>Candidatus Uabimicrobiales</taxon>
        <taxon>Candidatus Uabimicrobiaceae</taxon>
        <taxon>Candidatus Uabimicrobium</taxon>
    </lineage>
</organism>
<evidence type="ECO:0000313" key="8">
    <source>
        <dbReference type="Proteomes" id="UP000326354"/>
    </source>
</evidence>
<evidence type="ECO:0000256" key="2">
    <source>
        <dbReference type="ARBA" id="ARBA00022679"/>
    </source>
</evidence>
<dbReference type="Pfam" id="PF00069">
    <property type="entry name" value="Pkinase"/>
    <property type="match status" value="2"/>
</dbReference>
<feature type="domain" description="Protein kinase" evidence="6">
    <location>
        <begin position="341"/>
        <end position="588"/>
    </location>
</feature>
<dbReference type="CDD" id="cd14014">
    <property type="entry name" value="STKc_PknB_like"/>
    <property type="match status" value="2"/>
</dbReference>
<dbReference type="GO" id="GO:0005524">
    <property type="term" value="F:ATP binding"/>
    <property type="evidence" value="ECO:0007669"/>
    <property type="project" value="UniProtKB-KW"/>
</dbReference>
<dbReference type="EMBL" id="AP019860">
    <property type="protein sequence ID" value="BBM85029.1"/>
    <property type="molecule type" value="Genomic_DNA"/>
</dbReference>
<name>A0A5S9F4W6_UABAM</name>
<dbReference type="AlphaFoldDB" id="A0A5S9F4W6"/>
<sequence length="1051" mass="121905">MKKIVCMCGKKIRVYEKTLGKNGKCPRCNRVITISANIWKNSPEVHEINDYSVIREISRGHIGIVYEVIDKEEKRFAIKIAYSRDENEMLEREYNLLKDISHKNIVCYHKIAKYKERLFVVMDFIDGKSLQDILLGLPGQLPVIICLQIAQTLAKTLGYLHAKKIIHCNIKPSNVLFTSNYDLVVINFSIAHTANSDLLIPTEFGSSPRYSAPEQRLHRKVQPQNDIYSIGCVLFELLTGESVVQDEDLLKSQHIFYSSPHAINASIPQEINTICRKAIHQDQEKRYSSTTPLVYDIESYIGNSCDPLSLQLQKFFNEFTFEEPIQSLNPQVTVENEFAHFRILQYFHRDHYGVVYKALDTHNNKIITLKVLLNADDTKNKEFRDTFHEIKKQRHPHIAKITSYGVSPQKYYSTEYLWGQPLTKLIGTTKYRKLAKIFYKIATTLHFMHETTVHGGLHPQSILITDDLSPKIIDFGLSSFYSPQRFLQDSMLCYTSPQLLEEQVVTQHDDIYAFGAILYHLLTKRPPFEGEDSTVMRQIRTTAAVPLCQINPDIPNELEYICLKCLHKNPEERYATAELVALDLQKFMENKPLYNEPQRKIPIARVGVAALFLLLTVILAVNHWRNAQKINTLQQQLTANIYEKAHTLYQQKKWQQAQILAKKIADIDNGKYKSAAQHIMQKSHMNQQLQWRIPHNFQQIKFSLKGNVLGAMKGEECFIIDSQTGTILQRHTFAKQILHITFAVNDEVIIFLADNTCQIWNYKNKNIYKKTRNFPRILDCEGKILAYAKEQQLCLFDLHNWKEIVCWDTTSSHLKMSPHGKYIAFNDKNHVEIWNVAEQVQLYSDNNSTCLALSNQLFALYNKEYVSLYNLETQEQLQHIYINDLVAAKISPDSKHLMLITRNTIKVYNITCRLVEYQFANAKECAYHPTKNAWVAVGKDCSYIHHEYSLTLTTEKIALTKSTPTNTIREFHPHMKFYEKAPQKNLAIAIEHNIAFLWNTIENKVLFSVPIFVDDIHIEKCGWLSETQFVMETHTKNICVNLHEIQKHKKQ</sequence>
<dbReference type="Gene3D" id="3.30.200.20">
    <property type="entry name" value="Phosphorylase Kinase, domain 1"/>
    <property type="match status" value="1"/>
</dbReference>
<dbReference type="InterPro" id="IPR000719">
    <property type="entry name" value="Prot_kinase_dom"/>
</dbReference>
<evidence type="ECO:0000256" key="4">
    <source>
        <dbReference type="ARBA" id="ARBA00022777"/>
    </source>
</evidence>
<dbReference type="RefSeq" id="WP_151969151.1">
    <property type="nucleotide sequence ID" value="NZ_AP019860.1"/>
</dbReference>
<accession>A0A5S9F4W6</accession>
<evidence type="ECO:0000256" key="3">
    <source>
        <dbReference type="ARBA" id="ARBA00022741"/>
    </source>
</evidence>
<keyword evidence="2" id="KW-0808">Transferase</keyword>
<dbReference type="InterPro" id="IPR015943">
    <property type="entry name" value="WD40/YVTN_repeat-like_dom_sf"/>
</dbReference>
<keyword evidence="3" id="KW-0547">Nucleotide-binding</keyword>
<keyword evidence="4 7" id="KW-0418">Kinase</keyword>
<gene>
    <name evidence="7" type="ORF">UABAM_03392</name>
</gene>